<organism evidence="1 2">
    <name type="scientific">Candidatus Nomurabacteria bacterium GW2011_GWB1_37_5</name>
    <dbReference type="NCBI Taxonomy" id="1618742"/>
    <lineage>
        <taxon>Bacteria</taxon>
        <taxon>Candidatus Nomuraibacteriota</taxon>
    </lineage>
</organism>
<protein>
    <submittedName>
        <fullName evidence="1">Uncharacterized protein</fullName>
    </submittedName>
</protein>
<dbReference type="AlphaFoldDB" id="A0A0G0K574"/>
<evidence type="ECO:0000313" key="1">
    <source>
        <dbReference type="EMBL" id="KKQ35791.1"/>
    </source>
</evidence>
<comment type="caution">
    <text evidence="1">The sequence shown here is derived from an EMBL/GenBank/DDBJ whole genome shotgun (WGS) entry which is preliminary data.</text>
</comment>
<evidence type="ECO:0000313" key="2">
    <source>
        <dbReference type="Proteomes" id="UP000033876"/>
    </source>
</evidence>
<feature type="non-terminal residue" evidence="1">
    <location>
        <position position="1"/>
    </location>
</feature>
<dbReference type="EMBL" id="LBTF01000005">
    <property type="protein sequence ID" value="KKQ35791.1"/>
    <property type="molecule type" value="Genomic_DNA"/>
</dbReference>
<dbReference type="Proteomes" id="UP000033876">
    <property type="component" value="Unassembled WGS sequence"/>
</dbReference>
<name>A0A0G0K574_9BACT</name>
<proteinExistence type="predicted"/>
<gene>
    <name evidence="1" type="ORF">US50_C0005G0027</name>
</gene>
<reference evidence="1 2" key="1">
    <citation type="journal article" date="2015" name="Nature">
        <title>rRNA introns, odd ribosomes, and small enigmatic genomes across a large radiation of phyla.</title>
        <authorList>
            <person name="Brown C.T."/>
            <person name="Hug L.A."/>
            <person name="Thomas B.C."/>
            <person name="Sharon I."/>
            <person name="Castelle C.J."/>
            <person name="Singh A."/>
            <person name="Wilkins M.J."/>
            <person name="Williams K.H."/>
            <person name="Banfield J.F."/>
        </authorList>
    </citation>
    <scope>NUCLEOTIDE SEQUENCE [LARGE SCALE GENOMIC DNA]</scope>
</reference>
<accession>A0A0G0K574</accession>
<sequence length="41" mass="4653">PFKECNCTDGKHNDFKACVNCGKICRGEGQCEVEEFKEELN</sequence>